<evidence type="ECO:0000313" key="1">
    <source>
        <dbReference type="EMBL" id="KAK4871450.1"/>
    </source>
</evidence>
<evidence type="ECO:0000313" key="2">
    <source>
        <dbReference type="Proteomes" id="UP001353858"/>
    </source>
</evidence>
<proteinExistence type="predicted"/>
<organism evidence="1 2">
    <name type="scientific">Aquatica leii</name>
    <dbReference type="NCBI Taxonomy" id="1421715"/>
    <lineage>
        <taxon>Eukaryota</taxon>
        <taxon>Metazoa</taxon>
        <taxon>Ecdysozoa</taxon>
        <taxon>Arthropoda</taxon>
        <taxon>Hexapoda</taxon>
        <taxon>Insecta</taxon>
        <taxon>Pterygota</taxon>
        <taxon>Neoptera</taxon>
        <taxon>Endopterygota</taxon>
        <taxon>Coleoptera</taxon>
        <taxon>Polyphaga</taxon>
        <taxon>Elateriformia</taxon>
        <taxon>Elateroidea</taxon>
        <taxon>Lampyridae</taxon>
        <taxon>Luciolinae</taxon>
        <taxon>Aquatica</taxon>
    </lineage>
</organism>
<gene>
    <name evidence="1" type="ORF">RN001_016468</name>
</gene>
<name>A0AAN7NTG9_9COLE</name>
<protein>
    <recommendedName>
        <fullName evidence="3">Retrotransposon gag domain-containing protein</fullName>
    </recommendedName>
</protein>
<dbReference type="EMBL" id="JARPUR010000012">
    <property type="protein sequence ID" value="KAK4871450.1"/>
    <property type="molecule type" value="Genomic_DNA"/>
</dbReference>
<dbReference type="Proteomes" id="UP001353858">
    <property type="component" value="Unassembled WGS sequence"/>
</dbReference>
<accession>A0AAN7NTG9</accession>
<reference evidence="2" key="1">
    <citation type="submission" date="2023-01" db="EMBL/GenBank/DDBJ databases">
        <title>Key to firefly adult light organ development and bioluminescence: homeobox transcription factors regulate luciferase expression and transportation to peroxisome.</title>
        <authorList>
            <person name="Fu X."/>
        </authorList>
    </citation>
    <scope>NUCLEOTIDE SEQUENCE [LARGE SCALE GENOMIC DNA]</scope>
</reference>
<keyword evidence="2" id="KW-1185">Reference proteome</keyword>
<evidence type="ECO:0008006" key="3">
    <source>
        <dbReference type="Google" id="ProtNLM"/>
    </source>
</evidence>
<dbReference type="AlphaFoldDB" id="A0AAN7NTG9"/>
<sequence length="206" mass="24098">MPRSTFLNVWIPKSKGTFRFSKSYKSNMAQSRGMVSEVDGVERVESEPIMQRFDYKQLPNPEITTQACAGNIFPTGYDSTAIMLSKMDRMLRIIENQQDQPKQQLTPIFNNMIRDFNGEVHHVEAVDWLEQLKSSASINNWSDQWLLETARLHLTGAARSWYATRRVNIHNFGDFERAFRRTFVDVFSTTEKWEKMRKGYKLSTNQ</sequence>
<comment type="caution">
    <text evidence="1">The sequence shown here is derived from an EMBL/GenBank/DDBJ whole genome shotgun (WGS) entry which is preliminary data.</text>
</comment>